<evidence type="ECO:0000259" key="1">
    <source>
        <dbReference type="PROSITE" id="PS51819"/>
    </source>
</evidence>
<dbReference type="PANTHER" id="PTHR46142:SF3">
    <property type="entry name" value="F18B13.24 PROTEIN"/>
    <property type="match status" value="1"/>
</dbReference>
<dbReference type="SUPFAM" id="SSF54593">
    <property type="entry name" value="Glyoxalase/Bleomycin resistance protein/Dihydroxybiphenyl dioxygenase"/>
    <property type="match status" value="1"/>
</dbReference>
<evidence type="ECO:0000313" key="2">
    <source>
        <dbReference type="EMBL" id="PYB76463.1"/>
    </source>
</evidence>
<dbReference type="Gene3D" id="3.10.180.10">
    <property type="entry name" value="2,3-Dihydroxybiphenyl 1,2-Dioxygenase, domain 1"/>
    <property type="match status" value="1"/>
</dbReference>
<feature type="domain" description="VOC" evidence="1">
    <location>
        <begin position="5"/>
        <end position="132"/>
    </location>
</feature>
<dbReference type="PROSITE" id="PS51819">
    <property type="entry name" value="VOC"/>
    <property type="match status" value="1"/>
</dbReference>
<dbReference type="InterPro" id="IPR029068">
    <property type="entry name" value="Glyas_Bleomycin-R_OHBP_Dase"/>
</dbReference>
<accession>A0A2V4HQS9</accession>
<dbReference type="Proteomes" id="UP000247620">
    <property type="component" value="Unassembled WGS sequence"/>
</dbReference>
<comment type="caution">
    <text evidence="2">The sequence shown here is derived from an EMBL/GenBank/DDBJ whole genome shotgun (WGS) entry which is preliminary data.</text>
</comment>
<dbReference type="InterPro" id="IPR004360">
    <property type="entry name" value="Glyas_Fos-R_dOase_dom"/>
</dbReference>
<sequence>MGILKLDHFTIRTPLWVETAAFFEHVIGLVPGPRPGFLFPGYWMYAGDQPLLHIASVQGDPKELQMYLGDKPGGYGSGSLDHVSLRCEGLEQVQARLQSLGIAFRERVIPQIGEHQLFLEDPNGITIEMIFDYVPGSRIVGQSMPHLEIEAPHTVSPD</sequence>
<protein>
    <recommendedName>
        <fullName evidence="1">VOC domain-containing protein</fullName>
    </recommendedName>
</protein>
<proteinExistence type="predicted"/>
<evidence type="ECO:0000313" key="3">
    <source>
        <dbReference type="Proteomes" id="UP000247620"/>
    </source>
</evidence>
<dbReference type="RefSeq" id="WP_110703454.1">
    <property type="nucleotide sequence ID" value="NZ_CP151184.1"/>
</dbReference>
<dbReference type="InterPro" id="IPR037523">
    <property type="entry name" value="VOC_core"/>
</dbReference>
<name>A0A2V4HQS9_9PSED</name>
<organism evidence="2 3">
    <name type="scientific">Pseudomonas soli</name>
    <dbReference type="NCBI Taxonomy" id="1306993"/>
    <lineage>
        <taxon>Bacteria</taxon>
        <taxon>Pseudomonadati</taxon>
        <taxon>Pseudomonadota</taxon>
        <taxon>Gammaproteobacteria</taxon>
        <taxon>Pseudomonadales</taxon>
        <taxon>Pseudomonadaceae</taxon>
        <taxon>Pseudomonas</taxon>
    </lineage>
</organism>
<reference evidence="2 3" key="1">
    <citation type="submission" date="2018-06" db="EMBL/GenBank/DDBJ databases">
        <title>Pseudomonas diversity within urban Lake Michigan freshwaters.</title>
        <authorList>
            <person name="Batrich M."/>
            <person name="Hatzopoulos T."/>
            <person name="Putonti C."/>
        </authorList>
    </citation>
    <scope>NUCLEOTIDE SEQUENCE [LARGE SCALE GENOMIC DNA]</scope>
    <source>
        <strain evidence="2 3">LBp-160603</strain>
    </source>
</reference>
<dbReference type="AlphaFoldDB" id="A0A2V4HQS9"/>
<dbReference type="Pfam" id="PF00903">
    <property type="entry name" value="Glyoxalase"/>
    <property type="match status" value="1"/>
</dbReference>
<dbReference type="PANTHER" id="PTHR46142">
    <property type="match status" value="1"/>
</dbReference>
<dbReference type="EMBL" id="QJRO01000019">
    <property type="protein sequence ID" value="PYB76463.1"/>
    <property type="molecule type" value="Genomic_DNA"/>
</dbReference>
<gene>
    <name evidence="2" type="ORF">DMX07_21745</name>
</gene>